<sequence length="170" mass="19321">MQRRLLKNPSCRNRTAHCDTDSLMFLKQAGMDNIEDMMGSGLGMFQSEVPAGYKIIKFVSTASKVYTYVLEDPAGNQKVVWKAKGVRHDVDNNSVITVDALEQQARSFAAGEGFDVIETTDETMVKRPVQRLKKLQPVMDKMLFFPDGSTRPYGWIEDPTDLIDDYLFYH</sequence>
<evidence type="ECO:0000313" key="1">
    <source>
        <dbReference type="EMBL" id="CAD6200175.1"/>
    </source>
</evidence>
<name>A0A8S1HVP9_9PELO</name>
<dbReference type="InterPro" id="IPR043502">
    <property type="entry name" value="DNA/RNA_pol_sf"/>
</dbReference>
<reference evidence="1" key="1">
    <citation type="submission" date="2020-10" db="EMBL/GenBank/DDBJ databases">
        <authorList>
            <person name="Kikuchi T."/>
        </authorList>
    </citation>
    <scope>NUCLEOTIDE SEQUENCE</scope>
    <source>
        <strain evidence="1">NKZ352</strain>
    </source>
</reference>
<gene>
    <name evidence="1" type="ORF">CAUJ_LOCUS16073</name>
</gene>
<dbReference type="InterPro" id="IPR023211">
    <property type="entry name" value="DNA_pol_palm_dom_sf"/>
</dbReference>
<dbReference type="SUPFAM" id="SSF56672">
    <property type="entry name" value="DNA/RNA polymerases"/>
    <property type="match status" value="1"/>
</dbReference>
<accession>A0A8S1HVP9</accession>
<proteinExistence type="predicted"/>
<evidence type="ECO:0000313" key="2">
    <source>
        <dbReference type="Proteomes" id="UP000835052"/>
    </source>
</evidence>
<keyword evidence="2" id="KW-1185">Reference proteome</keyword>
<dbReference type="EMBL" id="CAJGYM010000247">
    <property type="protein sequence ID" value="CAD6200175.1"/>
    <property type="molecule type" value="Genomic_DNA"/>
</dbReference>
<dbReference type="Proteomes" id="UP000835052">
    <property type="component" value="Unassembled WGS sequence"/>
</dbReference>
<dbReference type="AlphaFoldDB" id="A0A8S1HVP9"/>
<comment type="caution">
    <text evidence="1">The sequence shown here is derived from an EMBL/GenBank/DDBJ whole genome shotgun (WGS) entry which is preliminary data.</text>
</comment>
<dbReference type="OrthoDB" id="5833128at2759"/>
<organism evidence="1 2">
    <name type="scientific">Caenorhabditis auriculariae</name>
    <dbReference type="NCBI Taxonomy" id="2777116"/>
    <lineage>
        <taxon>Eukaryota</taxon>
        <taxon>Metazoa</taxon>
        <taxon>Ecdysozoa</taxon>
        <taxon>Nematoda</taxon>
        <taxon>Chromadorea</taxon>
        <taxon>Rhabditida</taxon>
        <taxon>Rhabditina</taxon>
        <taxon>Rhabditomorpha</taxon>
        <taxon>Rhabditoidea</taxon>
        <taxon>Rhabditidae</taxon>
        <taxon>Peloderinae</taxon>
        <taxon>Caenorhabditis</taxon>
    </lineage>
</organism>
<dbReference type="Gene3D" id="3.90.1600.10">
    <property type="entry name" value="Palm domain of DNA polymerase"/>
    <property type="match status" value="1"/>
</dbReference>
<protein>
    <submittedName>
        <fullName evidence="1">Uncharacterized protein</fullName>
    </submittedName>
</protein>